<gene>
    <name evidence="2" type="ORF">PoB_005061000</name>
</gene>
<protein>
    <submittedName>
        <fullName evidence="2">Uncharacterized protein</fullName>
    </submittedName>
</protein>
<dbReference type="Proteomes" id="UP000735302">
    <property type="component" value="Unassembled WGS sequence"/>
</dbReference>
<dbReference type="EMBL" id="BLXT01005595">
    <property type="protein sequence ID" value="GFO24105.1"/>
    <property type="molecule type" value="Genomic_DNA"/>
</dbReference>
<comment type="caution">
    <text evidence="2">The sequence shown here is derived from an EMBL/GenBank/DDBJ whole genome shotgun (WGS) entry which is preliminary data.</text>
</comment>
<accession>A0AAV4BY63</accession>
<dbReference type="AlphaFoldDB" id="A0AAV4BY63"/>
<sequence>MTMLKKVMFFFVAVAIFGHAAATASEEGSEKLRRAVYGSLEWMLCHGDCPKQESSVQRNPQDPSLTDFSKVDDYDQFALHSARKDEE</sequence>
<evidence type="ECO:0000313" key="2">
    <source>
        <dbReference type="EMBL" id="GFO24105.1"/>
    </source>
</evidence>
<evidence type="ECO:0000256" key="1">
    <source>
        <dbReference type="SAM" id="SignalP"/>
    </source>
</evidence>
<organism evidence="2 3">
    <name type="scientific">Plakobranchus ocellatus</name>
    <dbReference type="NCBI Taxonomy" id="259542"/>
    <lineage>
        <taxon>Eukaryota</taxon>
        <taxon>Metazoa</taxon>
        <taxon>Spiralia</taxon>
        <taxon>Lophotrochozoa</taxon>
        <taxon>Mollusca</taxon>
        <taxon>Gastropoda</taxon>
        <taxon>Heterobranchia</taxon>
        <taxon>Euthyneura</taxon>
        <taxon>Panpulmonata</taxon>
        <taxon>Sacoglossa</taxon>
        <taxon>Placobranchoidea</taxon>
        <taxon>Plakobranchidae</taxon>
        <taxon>Plakobranchus</taxon>
    </lineage>
</organism>
<feature type="chain" id="PRO_5043562409" evidence="1">
    <location>
        <begin position="23"/>
        <end position="87"/>
    </location>
</feature>
<keyword evidence="1" id="KW-0732">Signal</keyword>
<name>A0AAV4BY63_9GAST</name>
<evidence type="ECO:0000313" key="3">
    <source>
        <dbReference type="Proteomes" id="UP000735302"/>
    </source>
</evidence>
<reference evidence="2 3" key="1">
    <citation type="journal article" date="2021" name="Elife">
        <title>Chloroplast acquisition without the gene transfer in kleptoplastic sea slugs, Plakobranchus ocellatus.</title>
        <authorList>
            <person name="Maeda T."/>
            <person name="Takahashi S."/>
            <person name="Yoshida T."/>
            <person name="Shimamura S."/>
            <person name="Takaki Y."/>
            <person name="Nagai Y."/>
            <person name="Toyoda A."/>
            <person name="Suzuki Y."/>
            <person name="Arimoto A."/>
            <person name="Ishii H."/>
            <person name="Satoh N."/>
            <person name="Nishiyama T."/>
            <person name="Hasebe M."/>
            <person name="Maruyama T."/>
            <person name="Minagawa J."/>
            <person name="Obokata J."/>
            <person name="Shigenobu S."/>
        </authorList>
    </citation>
    <scope>NUCLEOTIDE SEQUENCE [LARGE SCALE GENOMIC DNA]</scope>
</reference>
<keyword evidence="3" id="KW-1185">Reference proteome</keyword>
<proteinExistence type="predicted"/>
<feature type="signal peptide" evidence="1">
    <location>
        <begin position="1"/>
        <end position="22"/>
    </location>
</feature>